<name>A0A5D0MR07_FLESI</name>
<dbReference type="PANTHER" id="PTHR36698">
    <property type="entry name" value="BLL5892 PROTEIN"/>
    <property type="match status" value="1"/>
</dbReference>
<reference evidence="3 4" key="1">
    <citation type="submission" date="2019-08" db="EMBL/GenBank/DDBJ databases">
        <title>Genomic characterization of a novel candidate phylum (ARYD3) from a high temperature, high salinity tertiary oil reservoir in north central Oklahoma, USA.</title>
        <authorList>
            <person name="Youssef N.H."/>
            <person name="Yadav A."/>
            <person name="Elshahed M.S."/>
        </authorList>
    </citation>
    <scope>NUCLEOTIDE SEQUENCE [LARGE SCALE GENOMIC DNA]</scope>
    <source>
        <strain evidence="3">ARYD1</strain>
    </source>
</reference>
<dbReference type="Pfam" id="PF02470">
    <property type="entry name" value="MlaD"/>
    <property type="match status" value="1"/>
</dbReference>
<keyword evidence="1" id="KW-0472">Membrane</keyword>
<dbReference type="EMBL" id="VSIV01000068">
    <property type="protein sequence ID" value="TYB34190.1"/>
    <property type="molecule type" value="Genomic_DNA"/>
</dbReference>
<gene>
    <name evidence="3" type="ORF">FXF49_02805</name>
</gene>
<dbReference type="AlphaFoldDB" id="A0A5D0MR07"/>
<evidence type="ECO:0000313" key="4">
    <source>
        <dbReference type="Proteomes" id="UP000323337"/>
    </source>
</evidence>
<dbReference type="PANTHER" id="PTHR36698:SF2">
    <property type="entry name" value="MCE_MLAD DOMAIN-CONTAINING PROTEIN"/>
    <property type="match status" value="1"/>
</dbReference>
<organism evidence="3 4">
    <name type="scientific">Flexistipes sinusarabici</name>
    <dbReference type="NCBI Taxonomy" id="2352"/>
    <lineage>
        <taxon>Bacteria</taxon>
        <taxon>Pseudomonadati</taxon>
        <taxon>Deferribacterota</taxon>
        <taxon>Deferribacteres</taxon>
        <taxon>Deferribacterales</taxon>
        <taxon>Flexistipitaceae</taxon>
        <taxon>Flexistipes</taxon>
    </lineage>
</organism>
<dbReference type="RefSeq" id="WP_303700393.1">
    <property type="nucleotide sequence ID" value="NZ_VSIV01000068.1"/>
</dbReference>
<accession>A0A5D0MR07</accession>
<protein>
    <submittedName>
        <fullName evidence="3">MCE family protein</fullName>
    </submittedName>
</protein>
<feature type="transmembrane region" description="Helical" evidence="1">
    <location>
        <begin position="7"/>
        <end position="28"/>
    </location>
</feature>
<evidence type="ECO:0000256" key="1">
    <source>
        <dbReference type="SAM" id="Phobius"/>
    </source>
</evidence>
<evidence type="ECO:0000313" key="3">
    <source>
        <dbReference type="EMBL" id="TYB34190.1"/>
    </source>
</evidence>
<keyword evidence="1" id="KW-1133">Transmembrane helix</keyword>
<keyword evidence="1" id="KW-0812">Transmembrane</keyword>
<feature type="domain" description="Mce/MlaD" evidence="2">
    <location>
        <begin position="37"/>
        <end position="113"/>
    </location>
</feature>
<sequence>MISKKVKFFVGLFVLIGAIILIGAILWLSSVHFYSSGKLYAAYFDESVQGLEVGSAVKYRGINIGRIKQIGIAKNSRYIEVVLELNNDFTLTKDMVAQLKTVGITGFIYIEIDIIDKKEIGMLTPDFTSKYEVIPTVKSDISQIMQSVSEITEEFKSIELSKIANNINRLIKKLDYTINAMSVGQISEQLKTSLTLSKNMLKDLDKLINNIDKTVVTNRREIDNFFRKWGNTSTELNLLIRDISSIVKNNDKELNALPKKLITILNELEYTVSDMDKLINSLKDQPSVIFAPPPERSILDE</sequence>
<dbReference type="InterPro" id="IPR003399">
    <property type="entry name" value="Mce/MlaD"/>
</dbReference>
<comment type="caution">
    <text evidence="3">The sequence shown here is derived from an EMBL/GenBank/DDBJ whole genome shotgun (WGS) entry which is preliminary data.</text>
</comment>
<proteinExistence type="predicted"/>
<dbReference type="Proteomes" id="UP000323337">
    <property type="component" value="Unassembled WGS sequence"/>
</dbReference>
<evidence type="ECO:0000259" key="2">
    <source>
        <dbReference type="Pfam" id="PF02470"/>
    </source>
</evidence>